<dbReference type="Gene3D" id="2.60.120.650">
    <property type="entry name" value="Cupin"/>
    <property type="match status" value="1"/>
</dbReference>
<dbReference type="AlphaFoldDB" id="A0AAW2W1Z8"/>
<gene>
    <name evidence="1" type="ORF">Sradi_0276400</name>
</gene>
<dbReference type="EMBL" id="JACGWJ010000002">
    <property type="protein sequence ID" value="KAL0435685.1"/>
    <property type="molecule type" value="Genomic_DNA"/>
</dbReference>
<protein>
    <submittedName>
        <fullName evidence="1">Uncharacterized protein</fullName>
    </submittedName>
</protein>
<evidence type="ECO:0000313" key="1">
    <source>
        <dbReference type="EMBL" id="KAL0435685.1"/>
    </source>
</evidence>
<comment type="caution">
    <text evidence="1">The sequence shown here is derived from an EMBL/GenBank/DDBJ whole genome shotgun (WGS) entry which is preliminary data.</text>
</comment>
<dbReference type="SUPFAM" id="SSF51197">
    <property type="entry name" value="Clavaminate synthase-like"/>
    <property type="match status" value="1"/>
</dbReference>
<proteinExistence type="predicted"/>
<sequence>MEEFLQIRRFELIPSAEEFASRIEPKNVPAVFSGCVKDWKAFSKWNVLNGGLDYLQVLLPFSTFIGYCKDLLRNGDDGQDSFSQLRKQEPVELVTQNGDSINAEEHPHRIYLAQVPIVNAENEEKVLLESLREDIETGRIEWFVCLQALWIKKSWMQVPNLVTGVQVEPKLTMVLC</sequence>
<name>A0AAW2W1Z8_SESRA</name>
<reference evidence="1" key="2">
    <citation type="journal article" date="2024" name="Plant">
        <title>Genomic evolution and insights into agronomic trait innovations of Sesamum species.</title>
        <authorList>
            <person name="Miao H."/>
            <person name="Wang L."/>
            <person name="Qu L."/>
            <person name="Liu H."/>
            <person name="Sun Y."/>
            <person name="Le M."/>
            <person name="Wang Q."/>
            <person name="Wei S."/>
            <person name="Zheng Y."/>
            <person name="Lin W."/>
            <person name="Duan Y."/>
            <person name="Cao H."/>
            <person name="Xiong S."/>
            <person name="Wang X."/>
            <person name="Wei L."/>
            <person name="Li C."/>
            <person name="Ma Q."/>
            <person name="Ju M."/>
            <person name="Zhao R."/>
            <person name="Li G."/>
            <person name="Mu C."/>
            <person name="Tian Q."/>
            <person name="Mei H."/>
            <person name="Zhang T."/>
            <person name="Gao T."/>
            <person name="Zhang H."/>
        </authorList>
    </citation>
    <scope>NUCLEOTIDE SEQUENCE</scope>
    <source>
        <strain evidence="1">G02</strain>
    </source>
</reference>
<accession>A0AAW2W1Z8</accession>
<organism evidence="1">
    <name type="scientific">Sesamum radiatum</name>
    <name type="common">Black benniseed</name>
    <dbReference type="NCBI Taxonomy" id="300843"/>
    <lineage>
        <taxon>Eukaryota</taxon>
        <taxon>Viridiplantae</taxon>
        <taxon>Streptophyta</taxon>
        <taxon>Embryophyta</taxon>
        <taxon>Tracheophyta</taxon>
        <taxon>Spermatophyta</taxon>
        <taxon>Magnoliopsida</taxon>
        <taxon>eudicotyledons</taxon>
        <taxon>Gunneridae</taxon>
        <taxon>Pentapetalae</taxon>
        <taxon>asterids</taxon>
        <taxon>lamiids</taxon>
        <taxon>Lamiales</taxon>
        <taxon>Pedaliaceae</taxon>
        <taxon>Sesamum</taxon>
    </lineage>
</organism>
<reference evidence="1" key="1">
    <citation type="submission" date="2020-06" db="EMBL/GenBank/DDBJ databases">
        <authorList>
            <person name="Li T."/>
            <person name="Hu X."/>
            <person name="Zhang T."/>
            <person name="Song X."/>
            <person name="Zhang H."/>
            <person name="Dai N."/>
            <person name="Sheng W."/>
            <person name="Hou X."/>
            <person name="Wei L."/>
        </authorList>
    </citation>
    <scope>NUCLEOTIDE SEQUENCE</scope>
    <source>
        <strain evidence="1">G02</strain>
        <tissue evidence="1">Leaf</tissue>
    </source>
</reference>